<protein>
    <recommendedName>
        <fullName evidence="3">Transposase</fullName>
    </recommendedName>
</protein>
<reference evidence="1" key="1">
    <citation type="submission" date="2023-02" db="EMBL/GenBank/DDBJ databases">
        <title>Kitasatospora phosalacinea NBRC 14627.</title>
        <authorList>
            <person name="Ichikawa N."/>
            <person name="Sato H."/>
            <person name="Tonouchi N."/>
        </authorList>
    </citation>
    <scope>NUCLEOTIDE SEQUENCE</scope>
    <source>
        <strain evidence="1">NBRC 14627</strain>
    </source>
</reference>
<name>A0A9W6Q6S3_9ACTN</name>
<organism evidence="1 2">
    <name type="scientific">Kitasatospora phosalacinea</name>
    <dbReference type="NCBI Taxonomy" id="2065"/>
    <lineage>
        <taxon>Bacteria</taxon>
        <taxon>Bacillati</taxon>
        <taxon>Actinomycetota</taxon>
        <taxon>Actinomycetes</taxon>
        <taxon>Kitasatosporales</taxon>
        <taxon>Streptomycetaceae</taxon>
        <taxon>Kitasatospora</taxon>
    </lineage>
</organism>
<accession>A0A9W6Q6S3</accession>
<evidence type="ECO:0000313" key="1">
    <source>
        <dbReference type="EMBL" id="GLW71002.1"/>
    </source>
</evidence>
<proteinExistence type="predicted"/>
<evidence type="ECO:0008006" key="3">
    <source>
        <dbReference type="Google" id="ProtNLM"/>
    </source>
</evidence>
<comment type="caution">
    <text evidence="1">The sequence shown here is derived from an EMBL/GenBank/DDBJ whole genome shotgun (WGS) entry which is preliminary data.</text>
</comment>
<evidence type="ECO:0000313" key="2">
    <source>
        <dbReference type="Proteomes" id="UP001165041"/>
    </source>
</evidence>
<dbReference type="Proteomes" id="UP001165041">
    <property type="component" value="Unassembled WGS sequence"/>
</dbReference>
<dbReference type="AlphaFoldDB" id="A0A9W6Q6S3"/>
<dbReference type="EMBL" id="BSSA01000010">
    <property type="protein sequence ID" value="GLW71002.1"/>
    <property type="molecule type" value="Genomic_DNA"/>
</dbReference>
<sequence>MVTRRRAQVVLPSAQGLPVAQIAKSKPAEHGLPFSTWSLAELADFLVAEGVVDDTNHEGLRVLLREEGVSFQRVKTWKTSRDRMDEFGPLNLQPTARGAAPDDEALPVRRNNKEQGRVIRRYVIRRNRHAADERLREVVSRANVAWCGTSRGAVPGRRCAFRTAGAGAGPSRL</sequence>
<gene>
    <name evidence="1" type="ORF">Kpho02_33010</name>
</gene>